<dbReference type="SUPFAM" id="SSF49265">
    <property type="entry name" value="Fibronectin type III"/>
    <property type="match status" value="1"/>
</dbReference>
<evidence type="ECO:0000259" key="2">
    <source>
        <dbReference type="PROSITE" id="PS50853"/>
    </source>
</evidence>
<organism evidence="3 4">
    <name type="scientific">Natronobacterium gregoryi</name>
    <dbReference type="NCBI Taxonomy" id="44930"/>
    <lineage>
        <taxon>Archaea</taxon>
        <taxon>Methanobacteriati</taxon>
        <taxon>Methanobacteriota</taxon>
        <taxon>Stenosarchaea group</taxon>
        <taxon>Halobacteria</taxon>
        <taxon>Halobacteriales</taxon>
        <taxon>Natrialbaceae</taxon>
        <taxon>Natronobacterium</taxon>
    </lineage>
</organism>
<feature type="compositionally biased region" description="Basic and acidic residues" evidence="1">
    <location>
        <begin position="495"/>
        <end position="504"/>
    </location>
</feature>
<dbReference type="Gene3D" id="2.60.40.10">
    <property type="entry name" value="Immunoglobulins"/>
    <property type="match status" value="1"/>
</dbReference>
<feature type="region of interest" description="Disordered" evidence="1">
    <location>
        <begin position="487"/>
        <end position="506"/>
    </location>
</feature>
<reference evidence="3 4" key="1">
    <citation type="submission" date="2016-10" db="EMBL/GenBank/DDBJ databases">
        <authorList>
            <person name="de Groot N.N."/>
        </authorList>
    </citation>
    <scope>NUCLEOTIDE SEQUENCE [LARGE SCALE GENOMIC DNA]</scope>
    <source>
        <strain evidence="3 4">SP2</strain>
    </source>
</reference>
<feature type="domain" description="Fibronectin type-III" evidence="2">
    <location>
        <begin position="1"/>
        <end position="91"/>
    </location>
</feature>
<dbReference type="InterPro" id="IPR036116">
    <property type="entry name" value="FN3_sf"/>
</dbReference>
<dbReference type="PROSITE" id="PS50853">
    <property type="entry name" value="FN3"/>
    <property type="match status" value="1"/>
</dbReference>
<name>A0A1I3MFK7_9EURY</name>
<dbReference type="InterPro" id="IPR003961">
    <property type="entry name" value="FN3_dom"/>
</dbReference>
<protein>
    <recommendedName>
        <fullName evidence="2">Fibronectin type-III domain-containing protein</fullName>
    </recommendedName>
</protein>
<sequence length="800" mass="88805">MNLEATAISETSVSLEWTPHEDATSQDVVRQRQWGSEWSSQETIATLDSDVDAFEDDTVQPDRTYRYQVVAVLESGSTDESDWLSVETDDAGLNQHPAPPRGPHVEVDHPARSTPITPQALDVSRNPTINGYPRAEITVPYGDSWHSDALNDAEMRVWHSGDQQPIERLEHRRLEEGSGQKQTELEGKGGIQLEQRIVEDVDVEPTHEVVERILKTYTDYEIEVDEPRVDAEETVLQAADSDVELEQALEDAVQKAVEDDTYPIAIDEDGRIVPLQTAYWVNLTGDHPDDAYVTGSAAEVNAGESTSLEYTIPSEHVGWAARTGIHDETTNVRFELNGVNLISELSTGSSNSPTWFDVTGSAVEDPPDLDGGASPFYYRTEPDGDYRIDGTVIYDRRFHDVDDFSGEVHEPGGHLDRPHEIGTIPIDLEPITTPLSLTEVSLEVSMDDDQPAPLLGLGIDGTDDFDEVEDMSEHSLEYGELSTSARGRVSVGARSDSEPRDETPRYGYEPLALDTLELRGVLDSTPVLTNRSFDNRLMDVLQEVADIGNFAFEIRADDSGDLVVHWTQLEQRSSDADPDLASYEIDKQTEDVVERAIVYGGAARVTRQSVEVELEEWVDLPFPDSRLVERKETVYDPSEDDEYSRGEDYAIRYSTENGQPRIKALEDGGLDDGQTVRIDADVKPRGEFVQGDVRDGDARTVIEDIPGLASRQMCDQVALYLVEETGESIVDAEITVPHDEIGWSVIDAIDIPQLPGDGPWQVRDVDTDSSQTRITLGPGQTPDEAVSEIRDRISRSEERV</sequence>
<evidence type="ECO:0000313" key="4">
    <source>
        <dbReference type="Proteomes" id="UP000182829"/>
    </source>
</evidence>
<dbReference type="AlphaFoldDB" id="A0A1I3MFK7"/>
<dbReference type="CDD" id="cd00063">
    <property type="entry name" value="FN3"/>
    <property type="match status" value="1"/>
</dbReference>
<dbReference type="OMA" id="VEPTHEV"/>
<evidence type="ECO:0000256" key="1">
    <source>
        <dbReference type="SAM" id="MobiDB-lite"/>
    </source>
</evidence>
<gene>
    <name evidence="3" type="ORF">SAMN05443661_110132</name>
</gene>
<dbReference type="Proteomes" id="UP000182829">
    <property type="component" value="Unassembled WGS sequence"/>
</dbReference>
<proteinExistence type="predicted"/>
<accession>A0A1I3MFK7</accession>
<feature type="compositionally biased region" description="Basic and acidic residues" evidence="1">
    <location>
        <begin position="787"/>
        <end position="800"/>
    </location>
</feature>
<dbReference type="EMBL" id="FORO01000010">
    <property type="protein sequence ID" value="SFI95894.1"/>
    <property type="molecule type" value="Genomic_DNA"/>
</dbReference>
<evidence type="ECO:0000313" key="3">
    <source>
        <dbReference type="EMBL" id="SFI95894.1"/>
    </source>
</evidence>
<feature type="region of interest" description="Disordered" evidence="1">
    <location>
        <begin position="768"/>
        <end position="800"/>
    </location>
</feature>
<dbReference type="InterPro" id="IPR013783">
    <property type="entry name" value="Ig-like_fold"/>
</dbReference>